<sequence length="658" mass="70327">MPFSFLSLALAATLAVASPPPEPVDAAPAIFQDGETFRDMDRNGRLDPYEDHRLDADRRVADLLSRMTLEEKAGAVMHGTAPTPQSVRGGVGVAETYDVARFETLNRQRHISSVITCLSAAPDVLAAQNNALQRVASGSRLGIPVTISTDPRNHFQRTDGASLAALGFSQWPEPLGLAALDDAEIVRRFGDAARQEYRAVGIHMALSPQADLATEPRWSRINGTFGEDPARTGRMVQAYVVGFQGAADGLRPDGVAAVVKHWVGYGAAPEGWDGHNYYGRFSRLGDTELATHIQPFLGAFAAGVAGVMPTYNILQGVTLDGAPIEPVGAGFNHGLLTTLLRDRYGFKGLVVSDWAITNDCGDNCRMGATPHGFGDIAMPWGVEDLTETERFAKGMNAGVDQFGGTEQTDRMVEAVHQGLVPEARLDQAVSRVLRLKFELGLFDHPFVDPAAATRMLADPARQAMADDVQRRAMVMLENRLPAPVSPGAPVYLHGVAPEAARAAGLIPVDTPEGADIALFRLAAPFETPHPNFFFGSRQHEGALDFPVDDPALADLRRAAAATPTIVSVYLDRPAVLTSLKPLASVLIGEFGASDAAVLDVAMGRTHAEGRLPFALPASMDQVRAQDPARPDDLGALLYPLGYAWMGQAGAHQSSSRSK</sequence>
<proteinExistence type="inferred from homology"/>
<accession>A0A4Y9S0W9</accession>
<evidence type="ECO:0000313" key="10">
    <source>
        <dbReference type="Proteomes" id="UP000298216"/>
    </source>
</evidence>
<dbReference type="SUPFAM" id="SSF51445">
    <property type="entry name" value="(Trans)glycosidases"/>
    <property type="match status" value="1"/>
</dbReference>
<dbReference type="PRINTS" id="PR00133">
    <property type="entry name" value="GLHYDRLASE3"/>
</dbReference>
<evidence type="ECO:0000256" key="2">
    <source>
        <dbReference type="ARBA" id="ARBA00005336"/>
    </source>
</evidence>
<dbReference type="GO" id="GO:0009251">
    <property type="term" value="P:glucan catabolic process"/>
    <property type="evidence" value="ECO:0007669"/>
    <property type="project" value="TreeGrafter"/>
</dbReference>
<dbReference type="InterPro" id="IPR036881">
    <property type="entry name" value="Glyco_hydro_3_C_sf"/>
</dbReference>
<dbReference type="PANTHER" id="PTHR30620">
    <property type="entry name" value="PERIPLASMIC BETA-GLUCOSIDASE-RELATED"/>
    <property type="match status" value="1"/>
</dbReference>
<name>A0A4Y9S0W9_9CAUL</name>
<feature type="signal peptide" evidence="7">
    <location>
        <begin position="1"/>
        <end position="17"/>
    </location>
</feature>
<evidence type="ECO:0000256" key="4">
    <source>
        <dbReference type="ARBA" id="ARBA00022729"/>
    </source>
</evidence>
<dbReference type="InterPro" id="IPR001764">
    <property type="entry name" value="Glyco_hydro_3_N"/>
</dbReference>
<evidence type="ECO:0000256" key="3">
    <source>
        <dbReference type="ARBA" id="ARBA00012744"/>
    </source>
</evidence>
<dbReference type="OrthoDB" id="9781691at2"/>
<keyword evidence="6" id="KW-0326">Glycosidase</keyword>
<feature type="domain" description="Glycoside hydrolase family 3 N-terminal" evidence="8">
    <location>
        <begin position="125"/>
        <end position="435"/>
    </location>
</feature>
<keyword evidence="10" id="KW-1185">Reference proteome</keyword>
<dbReference type="EMBL" id="SPVH01000001">
    <property type="protein sequence ID" value="TFW15147.1"/>
    <property type="molecule type" value="Genomic_DNA"/>
</dbReference>
<evidence type="ECO:0000256" key="7">
    <source>
        <dbReference type="SAM" id="SignalP"/>
    </source>
</evidence>
<dbReference type="SUPFAM" id="SSF52279">
    <property type="entry name" value="Beta-D-glucan exohydrolase, C-terminal domain"/>
    <property type="match status" value="1"/>
</dbReference>
<evidence type="ECO:0000256" key="6">
    <source>
        <dbReference type="ARBA" id="ARBA00023295"/>
    </source>
</evidence>
<evidence type="ECO:0000256" key="1">
    <source>
        <dbReference type="ARBA" id="ARBA00000448"/>
    </source>
</evidence>
<dbReference type="Gene3D" id="3.20.20.300">
    <property type="entry name" value="Glycoside hydrolase, family 3, N-terminal domain"/>
    <property type="match status" value="1"/>
</dbReference>
<dbReference type="InterPro" id="IPR036962">
    <property type="entry name" value="Glyco_hydro_3_N_sf"/>
</dbReference>
<dbReference type="InterPro" id="IPR051915">
    <property type="entry name" value="Cellulose_Degrad_GH3"/>
</dbReference>
<reference evidence="9 10" key="1">
    <citation type="submission" date="2019-03" db="EMBL/GenBank/DDBJ databases">
        <title>Draft genome of Brevundimonas sp. a heavy metal resistant soil bacteria.</title>
        <authorList>
            <person name="Soto J."/>
        </authorList>
    </citation>
    <scope>NUCLEOTIDE SEQUENCE [LARGE SCALE GENOMIC DNA]</scope>
    <source>
        <strain evidence="9 10">B-10</strain>
    </source>
</reference>
<dbReference type="GO" id="GO:0008422">
    <property type="term" value="F:beta-glucosidase activity"/>
    <property type="evidence" value="ECO:0007669"/>
    <property type="project" value="UniProtKB-EC"/>
</dbReference>
<dbReference type="PANTHER" id="PTHR30620:SF16">
    <property type="entry name" value="LYSOSOMAL BETA GLUCOSIDASE"/>
    <property type="match status" value="1"/>
</dbReference>
<gene>
    <name evidence="9" type="ORF">EGY25_00720</name>
</gene>
<dbReference type="Pfam" id="PF00933">
    <property type="entry name" value="Glyco_hydro_3"/>
    <property type="match status" value="1"/>
</dbReference>
<keyword evidence="5 9" id="KW-0378">Hydrolase</keyword>
<evidence type="ECO:0000313" key="9">
    <source>
        <dbReference type="EMBL" id="TFW15147.1"/>
    </source>
</evidence>
<keyword evidence="4 7" id="KW-0732">Signal</keyword>
<dbReference type="Gene3D" id="3.40.50.1700">
    <property type="entry name" value="Glycoside hydrolase family 3 C-terminal domain"/>
    <property type="match status" value="1"/>
</dbReference>
<comment type="catalytic activity">
    <reaction evidence="1">
        <text>Hydrolysis of terminal, non-reducing beta-D-glucosyl residues with release of beta-D-glucose.</text>
        <dbReference type="EC" id="3.2.1.21"/>
    </reaction>
</comment>
<comment type="similarity">
    <text evidence="2">Belongs to the glycosyl hydrolase 3 family.</text>
</comment>
<evidence type="ECO:0000256" key="5">
    <source>
        <dbReference type="ARBA" id="ARBA00022801"/>
    </source>
</evidence>
<dbReference type="InterPro" id="IPR017853">
    <property type="entry name" value="GH"/>
</dbReference>
<comment type="caution">
    <text evidence="9">The sequence shown here is derived from an EMBL/GenBank/DDBJ whole genome shotgun (WGS) entry which is preliminary data.</text>
</comment>
<dbReference type="AlphaFoldDB" id="A0A4Y9S0W9"/>
<evidence type="ECO:0000259" key="8">
    <source>
        <dbReference type="Pfam" id="PF00933"/>
    </source>
</evidence>
<organism evidence="9 10">
    <name type="scientific">Brevundimonas intermedia</name>
    <dbReference type="NCBI Taxonomy" id="74315"/>
    <lineage>
        <taxon>Bacteria</taxon>
        <taxon>Pseudomonadati</taxon>
        <taxon>Pseudomonadota</taxon>
        <taxon>Alphaproteobacteria</taxon>
        <taxon>Caulobacterales</taxon>
        <taxon>Caulobacteraceae</taxon>
        <taxon>Brevundimonas</taxon>
    </lineage>
</organism>
<feature type="chain" id="PRO_5021324191" description="beta-glucosidase" evidence="7">
    <location>
        <begin position="18"/>
        <end position="658"/>
    </location>
</feature>
<dbReference type="EC" id="3.2.1.21" evidence="3"/>
<dbReference type="RefSeq" id="WP_135193144.1">
    <property type="nucleotide sequence ID" value="NZ_SPVH01000001.1"/>
</dbReference>
<dbReference type="Proteomes" id="UP000298216">
    <property type="component" value="Unassembled WGS sequence"/>
</dbReference>
<protein>
    <recommendedName>
        <fullName evidence="3">beta-glucosidase</fullName>
        <ecNumber evidence="3">3.2.1.21</ecNumber>
    </recommendedName>
</protein>